<organism evidence="4 5">
    <name type="scientific">Candidatus Egerieousia excrementavium</name>
    <dbReference type="NCBI Taxonomy" id="2840778"/>
    <lineage>
        <taxon>Bacteria</taxon>
        <taxon>Pseudomonadati</taxon>
        <taxon>Bacteroidota</taxon>
        <taxon>Bacteroidia</taxon>
        <taxon>Bacteroidales</taxon>
        <taxon>Candidatus Egerieousia</taxon>
    </lineage>
</organism>
<dbReference type="SUPFAM" id="SSF56935">
    <property type="entry name" value="Porins"/>
    <property type="match status" value="1"/>
</dbReference>
<evidence type="ECO:0000313" key="5">
    <source>
        <dbReference type="Proteomes" id="UP000823635"/>
    </source>
</evidence>
<gene>
    <name evidence="4" type="ORF">IAC68_06835</name>
</gene>
<evidence type="ECO:0000313" key="4">
    <source>
        <dbReference type="EMBL" id="MBO8429627.1"/>
    </source>
</evidence>
<dbReference type="GO" id="GO:0009279">
    <property type="term" value="C:cell outer membrane"/>
    <property type="evidence" value="ECO:0007669"/>
    <property type="project" value="UniProtKB-SubCell"/>
</dbReference>
<evidence type="ECO:0000256" key="1">
    <source>
        <dbReference type="ARBA" id="ARBA00004442"/>
    </source>
</evidence>
<evidence type="ECO:0000256" key="2">
    <source>
        <dbReference type="ARBA" id="ARBA00023136"/>
    </source>
</evidence>
<dbReference type="EMBL" id="JADINB010000144">
    <property type="protein sequence ID" value="MBO8429627.1"/>
    <property type="molecule type" value="Genomic_DNA"/>
</dbReference>
<comment type="caution">
    <text evidence="4">The sequence shown here is derived from an EMBL/GenBank/DDBJ whole genome shotgun (WGS) entry which is preliminary data.</text>
</comment>
<protein>
    <recommendedName>
        <fullName evidence="6">TonB-dependent receptor</fullName>
    </recommendedName>
</protein>
<comment type="subcellular location">
    <subcellularLocation>
        <location evidence="1">Cell outer membrane</location>
    </subcellularLocation>
</comment>
<reference evidence="4" key="2">
    <citation type="journal article" date="2021" name="PeerJ">
        <title>Extensive microbial diversity within the chicken gut microbiome revealed by metagenomics and culture.</title>
        <authorList>
            <person name="Gilroy R."/>
            <person name="Ravi A."/>
            <person name="Getino M."/>
            <person name="Pursley I."/>
            <person name="Horton D.L."/>
            <person name="Alikhan N.F."/>
            <person name="Baker D."/>
            <person name="Gharbi K."/>
            <person name="Hall N."/>
            <person name="Watson M."/>
            <person name="Adriaenssens E.M."/>
            <person name="Foster-Nyarko E."/>
            <person name="Jarju S."/>
            <person name="Secka A."/>
            <person name="Antonio M."/>
            <person name="Oren A."/>
            <person name="Chaudhuri R.R."/>
            <person name="La Ragione R."/>
            <person name="Hildebrand F."/>
            <person name="Pallen M.J."/>
        </authorList>
    </citation>
    <scope>NUCLEOTIDE SEQUENCE</scope>
    <source>
        <strain evidence="4">15467</strain>
    </source>
</reference>
<proteinExistence type="predicted"/>
<evidence type="ECO:0000256" key="3">
    <source>
        <dbReference type="ARBA" id="ARBA00023237"/>
    </source>
</evidence>
<dbReference type="InterPro" id="IPR036942">
    <property type="entry name" value="Beta-barrel_TonB_sf"/>
</dbReference>
<name>A0A9D9DM64_9BACT</name>
<sequence length="560" mass="63881">MRYSKIYTGILTMLGIAFQTGELFAQQKIDPTLEVTREFDGAMLNIHKSALNTEIADSLKDFRIDFNYTIFDKPYKDLYEFTPIASAQIYRPESEREPVFCLEGGVSFPFTPEAGLWFRPNLKKGNLLNVGLDYTGFWGDLPVAEFSQAENKIIKGQKSDADYTRFRAAADYAKYWKHDILQAGVNYGNGSGSYRNSLSHTFNTAGVAAKIRSMKENVRRINYDIEFNWQYTDDSRSFDALSLKENLITAKVEAGPNFGRYNRFTVLLNSENVLYSGIQEYKYGIFEIMPQYRFEKGRFFLKAGIRLSGKYKSKDDTDKYHNPLFINAKVSFELVRKHLWIYGEIDGKNLINNYSHMLGRNFWIEQEADLKATSLPFAVQAGIKGSAASRFTYDIFAKYSTVDGLPQFVNMNNTNQLSIIYSDCDIFTFGVQTGFVSKRFTGSAKLSHSLFSDAGNQPSNHYGYAPTKLDFNAEYNCRERIYIGMSLKFRSKADIYDARYGNRELKAPSYTNLGVKIKYVFNRNFALFVQGSNLLDQTIMQCPVYIEKGISAGAGIIVKF</sequence>
<evidence type="ECO:0008006" key="6">
    <source>
        <dbReference type="Google" id="ProtNLM"/>
    </source>
</evidence>
<dbReference type="AlphaFoldDB" id="A0A9D9DM64"/>
<accession>A0A9D9DM64</accession>
<keyword evidence="3" id="KW-0998">Cell outer membrane</keyword>
<keyword evidence="2" id="KW-0472">Membrane</keyword>
<reference evidence="4" key="1">
    <citation type="submission" date="2020-10" db="EMBL/GenBank/DDBJ databases">
        <authorList>
            <person name="Gilroy R."/>
        </authorList>
    </citation>
    <scope>NUCLEOTIDE SEQUENCE</scope>
    <source>
        <strain evidence="4">15467</strain>
    </source>
</reference>
<dbReference type="Gene3D" id="2.40.170.20">
    <property type="entry name" value="TonB-dependent receptor, beta-barrel domain"/>
    <property type="match status" value="1"/>
</dbReference>
<dbReference type="Proteomes" id="UP000823635">
    <property type="component" value="Unassembled WGS sequence"/>
</dbReference>